<evidence type="ECO:0000256" key="5">
    <source>
        <dbReference type="ARBA" id="ARBA00023316"/>
    </source>
</evidence>
<evidence type="ECO:0000256" key="7">
    <source>
        <dbReference type="SAM" id="SignalP"/>
    </source>
</evidence>
<feature type="active site" description="Proton donor/acceptor" evidence="6">
    <location>
        <position position="473"/>
    </location>
</feature>
<organism evidence="9 10">
    <name type="scientific">Lacticaseibacillus sharpeae JCM 1186 = DSM 20505</name>
    <dbReference type="NCBI Taxonomy" id="1291052"/>
    <lineage>
        <taxon>Bacteria</taxon>
        <taxon>Bacillati</taxon>
        <taxon>Bacillota</taxon>
        <taxon>Bacilli</taxon>
        <taxon>Lactobacillales</taxon>
        <taxon>Lactobacillaceae</taxon>
        <taxon>Lacticaseibacillus</taxon>
    </lineage>
</organism>
<dbReference type="STRING" id="1291052.FC18_GL001655"/>
<evidence type="ECO:0000313" key="9">
    <source>
        <dbReference type="EMBL" id="KRM55089.1"/>
    </source>
</evidence>
<feature type="chain" id="PRO_5006414396" description="L,D-TPase catalytic domain-containing protein" evidence="7">
    <location>
        <begin position="44"/>
        <end position="523"/>
    </location>
</feature>
<evidence type="ECO:0000256" key="6">
    <source>
        <dbReference type="PROSITE-ProRule" id="PRU01373"/>
    </source>
</evidence>
<dbReference type="PROSITE" id="PS52029">
    <property type="entry name" value="LD_TPASE"/>
    <property type="match status" value="1"/>
</dbReference>
<dbReference type="PATRIC" id="fig|1291052.5.peg.1687"/>
<dbReference type="GO" id="GO:0008360">
    <property type="term" value="P:regulation of cell shape"/>
    <property type="evidence" value="ECO:0007669"/>
    <property type="project" value="UniProtKB-UniRule"/>
</dbReference>
<comment type="caution">
    <text evidence="9">The sequence shown here is derived from an EMBL/GenBank/DDBJ whole genome shotgun (WGS) entry which is preliminary data.</text>
</comment>
<dbReference type="GO" id="GO:0018104">
    <property type="term" value="P:peptidoglycan-protein cross-linking"/>
    <property type="evidence" value="ECO:0007669"/>
    <property type="project" value="TreeGrafter"/>
</dbReference>
<protein>
    <recommendedName>
        <fullName evidence="8">L,D-TPase catalytic domain-containing protein</fullName>
    </recommendedName>
</protein>
<dbReference type="PANTHER" id="PTHR30582:SF2">
    <property type="entry name" value="L,D-TRANSPEPTIDASE YCIB-RELATED"/>
    <property type="match status" value="1"/>
</dbReference>
<dbReference type="GO" id="GO:0071972">
    <property type="term" value="F:peptidoglycan L,D-transpeptidase activity"/>
    <property type="evidence" value="ECO:0007669"/>
    <property type="project" value="TreeGrafter"/>
</dbReference>
<dbReference type="GO" id="GO:0005576">
    <property type="term" value="C:extracellular region"/>
    <property type="evidence" value="ECO:0007669"/>
    <property type="project" value="TreeGrafter"/>
</dbReference>
<keyword evidence="10" id="KW-1185">Reference proteome</keyword>
<keyword evidence="2" id="KW-0808">Transferase</keyword>
<keyword evidence="3 6" id="KW-0133">Cell shape</keyword>
<evidence type="ECO:0000256" key="2">
    <source>
        <dbReference type="ARBA" id="ARBA00022679"/>
    </source>
</evidence>
<dbReference type="Proteomes" id="UP000051679">
    <property type="component" value="Unassembled WGS sequence"/>
</dbReference>
<name>A0A0R1ZJD8_9LACO</name>
<evidence type="ECO:0000256" key="3">
    <source>
        <dbReference type="ARBA" id="ARBA00022960"/>
    </source>
</evidence>
<gene>
    <name evidence="9" type="ORF">FC18_GL001655</name>
</gene>
<evidence type="ECO:0000313" key="10">
    <source>
        <dbReference type="Proteomes" id="UP000051679"/>
    </source>
</evidence>
<dbReference type="UniPathway" id="UPA00219"/>
<evidence type="ECO:0000256" key="1">
    <source>
        <dbReference type="ARBA" id="ARBA00004752"/>
    </source>
</evidence>
<keyword evidence="7" id="KW-0732">Signal</keyword>
<dbReference type="SUPFAM" id="SSF141523">
    <property type="entry name" value="L,D-transpeptidase catalytic domain-like"/>
    <property type="match status" value="1"/>
</dbReference>
<dbReference type="InterPro" id="IPR005490">
    <property type="entry name" value="LD_TPept_cat_dom"/>
</dbReference>
<comment type="pathway">
    <text evidence="1 6">Cell wall biogenesis; peptidoglycan biosynthesis.</text>
</comment>
<dbReference type="GO" id="GO:0071555">
    <property type="term" value="P:cell wall organization"/>
    <property type="evidence" value="ECO:0007669"/>
    <property type="project" value="UniProtKB-UniRule"/>
</dbReference>
<dbReference type="PANTHER" id="PTHR30582">
    <property type="entry name" value="L,D-TRANSPEPTIDASE"/>
    <property type="match status" value="1"/>
</dbReference>
<feature type="domain" description="L,D-TPase catalytic" evidence="8">
    <location>
        <begin position="406"/>
        <end position="523"/>
    </location>
</feature>
<sequence>MKRVYKTKGYTTLKKYRNRILAFSVIIAVSTAALLSLSTPSHAVTAADDGKESQTTALVSSNDDISTTVVNGYATVTSSVSKIWSDLHWSSSVPSSKYYHQTFRYDQIATLKNGSRYVRLISRSNQVIGYLNVACTGRTSYARGIAIDGTAYATVTTNSGNIYSDFDWHVASKLSKYYHQTLKIKRTYYHSNGQVYYSMYTYTGHWVGYVNSNYVTKSVSGFVGAAISTNRYVTIVKKGLSIYANLAWKKSATTTSKIFTTYHVIREYHHGSGSIYYQLKDKNGVVKGYVNSAAVYQGSGQQGAAIGYLKSISLTGSCTIWKDFSWHKAAKQYSNLKGQQLKVKRYYHHLNGSIYYSVYTKSGSWIGYVNASGTKKYVASKQYTGAFWLKPSENKPYPNLNNYPNAYFSVSQEKQRVYIKAANGKTLYTMICSTGLGNNTPNGWYKIQAERGLAFSGANYWTSWLNHGQYLFHTVIVNHDRSYNVAAAKKLGHKASHGCIRLPVPDAIWIYKNAPVGMRVHIY</sequence>
<evidence type="ECO:0000259" key="8">
    <source>
        <dbReference type="PROSITE" id="PS52029"/>
    </source>
</evidence>
<keyword evidence="4 6" id="KW-0573">Peptidoglycan synthesis</keyword>
<dbReference type="InterPro" id="IPR038063">
    <property type="entry name" value="Transpep_catalytic_dom"/>
</dbReference>
<feature type="signal peptide" evidence="7">
    <location>
        <begin position="1"/>
        <end position="43"/>
    </location>
</feature>
<keyword evidence="5 6" id="KW-0961">Cell wall biogenesis/degradation</keyword>
<reference evidence="9 10" key="1">
    <citation type="journal article" date="2015" name="Genome Announc.">
        <title>Expanding the biotechnology potential of lactobacilli through comparative genomics of 213 strains and associated genera.</title>
        <authorList>
            <person name="Sun Z."/>
            <person name="Harris H.M."/>
            <person name="McCann A."/>
            <person name="Guo C."/>
            <person name="Argimon S."/>
            <person name="Zhang W."/>
            <person name="Yang X."/>
            <person name="Jeffery I.B."/>
            <person name="Cooney J.C."/>
            <person name="Kagawa T.F."/>
            <person name="Liu W."/>
            <person name="Song Y."/>
            <person name="Salvetti E."/>
            <person name="Wrobel A."/>
            <person name="Rasinkangas P."/>
            <person name="Parkhill J."/>
            <person name="Rea M.C."/>
            <person name="O'Sullivan O."/>
            <person name="Ritari J."/>
            <person name="Douillard F.P."/>
            <person name="Paul Ross R."/>
            <person name="Yang R."/>
            <person name="Briner A.E."/>
            <person name="Felis G.E."/>
            <person name="de Vos W.M."/>
            <person name="Barrangou R."/>
            <person name="Klaenhammer T.R."/>
            <person name="Caufield P.W."/>
            <person name="Cui Y."/>
            <person name="Zhang H."/>
            <person name="O'Toole P.W."/>
        </authorList>
    </citation>
    <scope>NUCLEOTIDE SEQUENCE [LARGE SCALE GENOMIC DNA]</scope>
    <source>
        <strain evidence="9 10">DSM 20505</strain>
    </source>
</reference>
<dbReference type="Pfam" id="PF03734">
    <property type="entry name" value="YkuD"/>
    <property type="match status" value="1"/>
</dbReference>
<dbReference type="EMBL" id="AYYO01000033">
    <property type="protein sequence ID" value="KRM55089.1"/>
    <property type="molecule type" value="Genomic_DNA"/>
</dbReference>
<evidence type="ECO:0000256" key="4">
    <source>
        <dbReference type="ARBA" id="ARBA00022984"/>
    </source>
</evidence>
<dbReference type="CDD" id="cd16913">
    <property type="entry name" value="YkuD_like"/>
    <property type="match status" value="1"/>
</dbReference>
<dbReference type="Gene3D" id="2.40.440.10">
    <property type="entry name" value="L,D-transpeptidase catalytic domain-like"/>
    <property type="match status" value="1"/>
</dbReference>
<dbReference type="InterPro" id="IPR050979">
    <property type="entry name" value="LD-transpeptidase"/>
</dbReference>
<proteinExistence type="predicted"/>
<dbReference type="GO" id="GO:0016740">
    <property type="term" value="F:transferase activity"/>
    <property type="evidence" value="ECO:0007669"/>
    <property type="project" value="UniProtKB-KW"/>
</dbReference>
<dbReference type="AlphaFoldDB" id="A0A0R1ZJD8"/>
<accession>A0A0R1ZJD8</accession>
<feature type="active site" description="Nucleophile" evidence="6">
    <location>
        <position position="499"/>
    </location>
</feature>